<evidence type="ECO:0000256" key="9">
    <source>
        <dbReference type="SAM" id="Phobius"/>
    </source>
</evidence>
<keyword evidence="5 9" id="KW-1133">Transmembrane helix</keyword>
<evidence type="ECO:0000256" key="1">
    <source>
        <dbReference type="ARBA" id="ARBA00004141"/>
    </source>
</evidence>
<feature type="transmembrane region" description="Helical" evidence="9">
    <location>
        <begin position="255"/>
        <end position="273"/>
    </location>
</feature>
<dbReference type="GO" id="GO:0008137">
    <property type="term" value="F:NADH dehydrogenase (ubiquinone) activity"/>
    <property type="evidence" value="ECO:0007669"/>
    <property type="project" value="UniProtKB-EC"/>
</dbReference>
<dbReference type="EC" id="7.1.1.2" evidence="8"/>
<name>A0A344AUX5_9BILA</name>
<feature type="transmembrane region" description="Helical" evidence="9">
    <location>
        <begin position="6"/>
        <end position="25"/>
    </location>
</feature>
<evidence type="ECO:0000256" key="7">
    <source>
        <dbReference type="RuleBase" id="RU000471"/>
    </source>
</evidence>
<evidence type="ECO:0000313" key="10">
    <source>
        <dbReference type="EMBL" id="AWX65972.1"/>
    </source>
</evidence>
<feature type="transmembrane region" description="Helical" evidence="9">
    <location>
        <begin position="137"/>
        <end position="160"/>
    </location>
</feature>
<dbReference type="PROSITE" id="PS00667">
    <property type="entry name" value="COMPLEX1_ND1_1"/>
    <property type="match status" value="1"/>
</dbReference>
<evidence type="ECO:0000256" key="5">
    <source>
        <dbReference type="ARBA" id="ARBA00022989"/>
    </source>
</evidence>
<accession>A0A344AUX5</accession>
<dbReference type="PANTHER" id="PTHR11432">
    <property type="entry name" value="NADH DEHYDROGENASE SUBUNIT 1"/>
    <property type="match status" value="1"/>
</dbReference>
<feature type="transmembrane region" description="Helical" evidence="9">
    <location>
        <begin position="172"/>
        <end position="189"/>
    </location>
</feature>
<sequence length="315" mass="35274">MVSFLIKDLIVVVAVLLAVAFFTLIERKVLGYIQLRKGPNKVGFIGLPQPFADAIKLFTKENSWVVTSNILAYKLAPIMSLMLALILWVLYFSPFSAYFVSLGVLLFLCISSMNVYTTLLSGWSSNSKYALLGALRAIAQTISYEVSMALLLMSVAVIFNSYNTWTFSEGQISSWTCFFLTPLAIMWFISSLAETNRAPFDFAEGESELVSGFNVEYGGSGFAFLFMAEYANILFMSMLTSVLFLGGPYFMGFDSSVVCISKVVSVSILFLWVRGSFPRLRYDQLMYLTWKGFLVMVLSYLLILLPLESVVSTIW</sequence>
<organism evidence="10">
    <name type="scientific">Pectinatella magnifica</name>
    <dbReference type="NCBI Taxonomy" id="350071"/>
    <lineage>
        <taxon>Eukaryota</taxon>
        <taxon>Metazoa</taxon>
        <taxon>Spiralia</taxon>
        <taxon>Lophotrochozoa</taxon>
        <taxon>Bryozoa</taxon>
        <taxon>Phylactolaemata</taxon>
        <taxon>Pectinatellidae</taxon>
        <taxon>Pectinatella</taxon>
    </lineage>
</organism>
<dbReference type="InterPro" id="IPR018086">
    <property type="entry name" value="NADH_UbQ_OxRdtase_su1_CS"/>
</dbReference>
<evidence type="ECO:0000256" key="4">
    <source>
        <dbReference type="ARBA" id="ARBA00022692"/>
    </source>
</evidence>
<feature type="transmembrane region" description="Helical" evidence="9">
    <location>
        <begin position="70"/>
        <end position="91"/>
    </location>
</feature>
<proteinExistence type="inferred from homology"/>
<keyword evidence="8" id="KW-0830">Ubiquinone</keyword>
<evidence type="ECO:0000256" key="8">
    <source>
        <dbReference type="RuleBase" id="RU000473"/>
    </source>
</evidence>
<feature type="transmembrane region" description="Helical" evidence="9">
    <location>
        <begin position="285"/>
        <end position="307"/>
    </location>
</feature>
<comment type="subcellular location">
    <subcellularLocation>
        <location evidence="1">Membrane</location>
        <topology evidence="1">Multi-pass membrane protein</topology>
    </subcellularLocation>
    <subcellularLocation>
        <location evidence="7">Mitochondrion inner membrane</location>
        <topology evidence="7">Multi-pass membrane protein</topology>
    </subcellularLocation>
</comment>
<dbReference type="HAMAP" id="MF_01350">
    <property type="entry name" value="NDH1_NuoH"/>
    <property type="match status" value="1"/>
</dbReference>
<dbReference type="GO" id="GO:0005743">
    <property type="term" value="C:mitochondrial inner membrane"/>
    <property type="evidence" value="ECO:0007669"/>
    <property type="project" value="UniProtKB-SubCell"/>
</dbReference>
<dbReference type="PANTHER" id="PTHR11432:SF3">
    <property type="entry name" value="NADH-UBIQUINONE OXIDOREDUCTASE CHAIN 1"/>
    <property type="match status" value="1"/>
</dbReference>
<geneLocation type="mitochondrion" evidence="10"/>
<evidence type="ECO:0000256" key="3">
    <source>
        <dbReference type="ARBA" id="ARBA00021009"/>
    </source>
</evidence>
<dbReference type="PROSITE" id="PS00668">
    <property type="entry name" value="COMPLEX1_ND1_2"/>
    <property type="match status" value="1"/>
</dbReference>
<dbReference type="GO" id="GO:0009060">
    <property type="term" value="P:aerobic respiration"/>
    <property type="evidence" value="ECO:0007669"/>
    <property type="project" value="TreeGrafter"/>
</dbReference>
<keyword evidence="7" id="KW-0520">NAD</keyword>
<dbReference type="InterPro" id="IPR001694">
    <property type="entry name" value="NADH_UbQ_OxRdtase_su1/FPO"/>
</dbReference>
<protein>
    <recommendedName>
        <fullName evidence="3 8">NADH-ubiquinone oxidoreductase chain 1</fullName>
        <ecNumber evidence="8">7.1.1.2</ecNumber>
    </recommendedName>
</protein>
<dbReference type="EMBL" id="MG546680">
    <property type="protein sequence ID" value="AWX65972.1"/>
    <property type="molecule type" value="Genomic_DNA"/>
</dbReference>
<keyword evidence="6 9" id="KW-0472">Membrane</keyword>
<evidence type="ECO:0000256" key="2">
    <source>
        <dbReference type="ARBA" id="ARBA00010535"/>
    </source>
</evidence>
<dbReference type="Pfam" id="PF00146">
    <property type="entry name" value="NADHdh"/>
    <property type="match status" value="1"/>
</dbReference>
<dbReference type="AlphaFoldDB" id="A0A344AUX5"/>
<feature type="transmembrane region" description="Helical" evidence="9">
    <location>
        <begin position="97"/>
        <end position="116"/>
    </location>
</feature>
<gene>
    <name evidence="10" type="primary">nad1</name>
</gene>
<comment type="catalytic activity">
    <reaction evidence="8">
        <text>a ubiquinone + NADH + 5 H(+)(in) = a ubiquinol + NAD(+) + 4 H(+)(out)</text>
        <dbReference type="Rhea" id="RHEA:29091"/>
        <dbReference type="Rhea" id="RHEA-COMP:9565"/>
        <dbReference type="Rhea" id="RHEA-COMP:9566"/>
        <dbReference type="ChEBI" id="CHEBI:15378"/>
        <dbReference type="ChEBI" id="CHEBI:16389"/>
        <dbReference type="ChEBI" id="CHEBI:17976"/>
        <dbReference type="ChEBI" id="CHEBI:57540"/>
        <dbReference type="ChEBI" id="CHEBI:57945"/>
        <dbReference type="EC" id="7.1.1.2"/>
    </reaction>
</comment>
<comment type="similarity">
    <text evidence="2 7">Belongs to the complex I subunit 1 family.</text>
</comment>
<evidence type="ECO:0000256" key="6">
    <source>
        <dbReference type="ARBA" id="ARBA00023136"/>
    </source>
</evidence>
<dbReference type="GO" id="GO:0003954">
    <property type="term" value="F:NADH dehydrogenase activity"/>
    <property type="evidence" value="ECO:0007669"/>
    <property type="project" value="TreeGrafter"/>
</dbReference>
<keyword evidence="4 7" id="KW-0812">Transmembrane</keyword>
<reference evidence="10" key="1">
    <citation type="journal article" date="2018" name="Mitochondrial DNA Part B Resour">
        <title>Complete mitochondrial genome of the freshwater bryozoan Pectinatella magnifica (Phylactolaemata: Plumatellida) assembled from next-generation sequencing data.</title>
        <authorList>
            <person name="Gim J.-S."/>
            <person name="Ko E.-J."/>
            <person name="Kim H.-G."/>
            <person name="Kim Y.-M."/>
            <person name="Hong S."/>
            <person name="Kim H.-W."/>
            <person name="Gim J.-A."/>
            <person name="Joo G.-J."/>
            <person name="Jo H."/>
        </authorList>
    </citation>
    <scope>NUCLEOTIDE SEQUENCE</scope>
</reference>
<keyword evidence="8 10" id="KW-0496">Mitochondrion</keyword>